<feature type="compositionally biased region" description="Low complexity" evidence="1">
    <location>
        <begin position="99"/>
        <end position="159"/>
    </location>
</feature>
<dbReference type="InterPro" id="IPR036908">
    <property type="entry name" value="RlpA-like_sf"/>
</dbReference>
<accession>A0ABZ0TVY7</accession>
<dbReference type="CDD" id="cd00118">
    <property type="entry name" value="LysM"/>
    <property type="match status" value="2"/>
</dbReference>
<dbReference type="Gene3D" id="2.40.40.10">
    <property type="entry name" value="RlpA-like domain"/>
    <property type="match status" value="1"/>
</dbReference>
<dbReference type="EMBL" id="CP139558">
    <property type="protein sequence ID" value="WPU96308.1"/>
    <property type="molecule type" value="Genomic_DNA"/>
</dbReference>
<evidence type="ECO:0000256" key="1">
    <source>
        <dbReference type="SAM" id="MobiDB-lite"/>
    </source>
</evidence>
<evidence type="ECO:0000259" key="3">
    <source>
        <dbReference type="PROSITE" id="PS51782"/>
    </source>
</evidence>
<feature type="region of interest" description="Disordered" evidence="1">
    <location>
        <begin position="91"/>
        <end position="162"/>
    </location>
</feature>
<dbReference type="PROSITE" id="PS51782">
    <property type="entry name" value="LYSM"/>
    <property type="match status" value="1"/>
</dbReference>
<feature type="chain" id="PRO_5047038766" evidence="2">
    <location>
        <begin position="22"/>
        <end position="343"/>
    </location>
</feature>
<sequence>MKLKIFLLIAPLLTLSISLFANPVIDSVGVENHDGKKVILHKLDPKDNYYSIGRRYNVSPKAIMQFNNNAPLKIGGIIKVPTEASILQTTTTPQSAVNKPQVQPPVTQQQTKPQPQQAAVQQQTKPQVPQVAQQPAPAQQTATAPAQTTTTTDTTPQKPLNLDNVQQYKVSAGETLFSIAKRFGTSVDDIVKLNNLTSNTLAPNQIIKVRAGMPPEERPVVQQDVVKQQDSTVAALDSAGNKLKANKYGLYEKNETGVATWIDDTSLDPKKELVLHRTAPIGTVIKITNPMNNHTTYAKVVGRFTDSEATKDVLIVMTKNTADALGALDKRIHVNISYGSPNE</sequence>
<reference evidence="4 5" key="1">
    <citation type="submission" date="2023-11" db="EMBL/GenBank/DDBJ databases">
        <title>Analysis of the Genomes of Mucilaginibacter gossypii cycad 4 and M. sabulilitoris SNA2: microbes with the potential for plant growth promotion.</title>
        <authorList>
            <person name="Hirsch A.M."/>
            <person name="Humm E."/>
            <person name="Rubbi M."/>
            <person name="Del Vecchio G."/>
            <person name="Ha S.M."/>
            <person name="Pellegrini M."/>
            <person name="Gunsalus R.P."/>
        </authorList>
    </citation>
    <scope>NUCLEOTIDE SEQUENCE [LARGE SCALE GENOMIC DNA]</scope>
    <source>
        <strain evidence="4 5">SNA2</strain>
    </source>
</reference>
<dbReference type="SUPFAM" id="SSF54106">
    <property type="entry name" value="LysM domain"/>
    <property type="match status" value="2"/>
</dbReference>
<evidence type="ECO:0000256" key="2">
    <source>
        <dbReference type="SAM" id="SignalP"/>
    </source>
</evidence>
<dbReference type="RefSeq" id="WP_321565407.1">
    <property type="nucleotide sequence ID" value="NZ_CP139558.1"/>
</dbReference>
<proteinExistence type="predicted"/>
<organism evidence="4 5">
    <name type="scientific">Mucilaginibacter sabulilitoris</name>
    <dbReference type="NCBI Taxonomy" id="1173583"/>
    <lineage>
        <taxon>Bacteria</taxon>
        <taxon>Pseudomonadati</taxon>
        <taxon>Bacteroidota</taxon>
        <taxon>Sphingobacteriia</taxon>
        <taxon>Sphingobacteriales</taxon>
        <taxon>Sphingobacteriaceae</taxon>
        <taxon>Mucilaginibacter</taxon>
    </lineage>
</organism>
<feature type="signal peptide" evidence="2">
    <location>
        <begin position="1"/>
        <end position="21"/>
    </location>
</feature>
<protein>
    <submittedName>
        <fullName evidence="4">LysM peptidoglycan-binding domain-containing protein</fullName>
    </submittedName>
</protein>
<dbReference type="PANTHER" id="PTHR33734">
    <property type="entry name" value="LYSM DOMAIN-CONTAINING GPI-ANCHORED PROTEIN 2"/>
    <property type="match status" value="1"/>
</dbReference>
<evidence type="ECO:0000313" key="4">
    <source>
        <dbReference type="EMBL" id="WPU96308.1"/>
    </source>
</evidence>
<dbReference type="SMART" id="SM00257">
    <property type="entry name" value="LysM"/>
    <property type="match status" value="2"/>
</dbReference>
<dbReference type="InterPro" id="IPR018392">
    <property type="entry name" value="LysM"/>
</dbReference>
<dbReference type="PANTHER" id="PTHR33734:SF22">
    <property type="entry name" value="MEMBRANE-BOUND LYTIC MUREIN TRANSGLYCOSYLASE D"/>
    <property type="match status" value="1"/>
</dbReference>
<gene>
    <name evidence="4" type="ORF">SNE25_12345</name>
</gene>
<keyword evidence="5" id="KW-1185">Reference proteome</keyword>
<feature type="domain" description="LysM" evidence="3">
    <location>
        <begin position="166"/>
        <end position="209"/>
    </location>
</feature>
<dbReference type="Pfam" id="PF01476">
    <property type="entry name" value="LysM"/>
    <property type="match status" value="2"/>
</dbReference>
<name>A0ABZ0TVY7_9SPHI</name>
<dbReference type="Proteomes" id="UP001324380">
    <property type="component" value="Chromosome"/>
</dbReference>
<dbReference type="InterPro" id="IPR036779">
    <property type="entry name" value="LysM_dom_sf"/>
</dbReference>
<keyword evidence="2" id="KW-0732">Signal</keyword>
<evidence type="ECO:0000313" key="5">
    <source>
        <dbReference type="Proteomes" id="UP001324380"/>
    </source>
</evidence>
<dbReference type="Gene3D" id="3.10.350.10">
    <property type="entry name" value="LysM domain"/>
    <property type="match status" value="2"/>
</dbReference>